<comment type="caution">
    <text evidence="1">The sequence shown here is derived from an EMBL/GenBank/DDBJ whole genome shotgun (WGS) entry which is preliminary data.</text>
</comment>
<protein>
    <submittedName>
        <fullName evidence="1">Terminase small subunit protein</fullName>
    </submittedName>
</protein>
<dbReference type="Pfam" id="PF20901">
    <property type="entry name" value="Sf6_terminase"/>
    <property type="match status" value="1"/>
</dbReference>
<reference evidence="1" key="1">
    <citation type="submission" date="2016-03" db="EMBL/GenBank/DDBJ databases">
        <title>Microsymbionts genomes from the relict species Vavilovia formosa.</title>
        <authorList>
            <person name="Chirak E."/>
            <person name="Kimeklis A."/>
            <person name="Kopat V."/>
            <person name="Andronov E."/>
        </authorList>
    </citation>
    <scope>NUCLEOTIDE SEQUENCE [LARGE SCALE GENOMIC DNA]</scope>
    <source>
        <strain evidence="1">Vaf12</strain>
    </source>
</reference>
<organism evidence="1">
    <name type="scientific">Rhizobium leguminosarum</name>
    <dbReference type="NCBI Taxonomy" id="384"/>
    <lineage>
        <taxon>Bacteria</taxon>
        <taxon>Pseudomonadati</taxon>
        <taxon>Pseudomonadota</taxon>
        <taxon>Alphaproteobacteria</taxon>
        <taxon>Hyphomicrobiales</taxon>
        <taxon>Rhizobiaceae</taxon>
        <taxon>Rhizobium/Agrobacterium group</taxon>
        <taxon>Rhizobium</taxon>
    </lineage>
</organism>
<sequence>MGRPTKFTQALADRICERIADRESLRSICQDEGMPAMSSVLSWLADEDKAGFRVKYALAREIQADGFVDEMVEIADDRADDWIEKKNASGETTGWQENGEAIRRSQLRIATRQWVAEKLKPKKYGSKVEPDRGVVASEVSQLLEDINGKTRGLPNGR</sequence>
<dbReference type="EMBL" id="LVYU01000100">
    <property type="protein sequence ID" value="KZA99764.1"/>
    <property type="molecule type" value="Genomic_DNA"/>
</dbReference>
<dbReference type="InterPro" id="IPR048683">
    <property type="entry name" value="Sf6_terminase"/>
</dbReference>
<dbReference type="RefSeq" id="WP_062942656.1">
    <property type="nucleotide sequence ID" value="NZ_CP171844.1"/>
</dbReference>
<gene>
    <name evidence="1" type="ORF">A4A59_21230</name>
</gene>
<evidence type="ECO:0000313" key="1">
    <source>
        <dbReference type="EMBL" id="KZA99764.1"/>
    </source>
</evidence>
<dbReference type="AlphaFoldDB" id="A0A154IGL6"/>
<accession>A0A154IGL6</accession>
<dbReference type="Gene3D" id="1.10.10.60">
    <property type="entry name" value="Homeodomain-like"/>
    <property type="match status" value="1"/>
</dbReference>
<name>A0A154IGL6_RHILE</name>
<proteinExistence type="predicted"/>